<dbReference type="EMBL" id="CP036261">
    <property type="protein sequence ID" value="QDS88691.1"/>
    <property type="molecule type" value="Genomic_DNA"/>
</dbReference>
<dbReference type="Proteomes" id="UP000319557">
    <property type="component" value="Chromosome"/>
</dbReference>
<sequence length="60" mass="6675">MSAFQDRMKKLAGDLSPEAKQIVKKVLAAEHQKRFSDRSKLPDEFATSALQLAKQQEAAS</sequence>
<accession>A0A517M1D2</accession>
<proteinExistence type="predicted"/>
<protein>
    <submittedName>
        <fullName evidence="1">Uncharacterized protein</fullName>
    </submittedName>
</protein>
<organism evidence="1 2">
    <name type="scientific">Rosistilla ulvae</name>
    <dbReference type="NCBI Taxonomy" id="1930277"/>
    <lineage>
        <taxon>Bacteria</taxon>
        <taxon>Pseudomonadati</taxon>
        <taxon>Planctomycetota</taxon>
        <taxon>Planctomycetia</taxon>
        <taxon>Pirellulales</taxon>
        <taxon>Pirellulaceae</taxon>
        <taxon>Rosistilla</taxon>
    </lineage>
</organism>
<evidence type="ECO:0000313" key="2">
    <source>
        <dbReference type="Proteomes" id="UP000319557"/>
    </source>
</evidence>
<gene>
    <name evidence="1" type="ORF">EC9_28830</name>
</gene>
<name>A0A517M1D2_9BACT</name>
<dbReference type="AlphaFoldDB" id="A0A517M1D2"/>
<dbReference type="KEGG" id="ruv:EC9_28830"/>
<reference evidence="1 2" key="1">
    <citation type="submission" date="2019-02" db="EMBL/GenBank/DDBJ databases">
        <title>Deep-cultivation of Planctomycetes and their phenomic and genomic characterization uncovers novel biology.</title>
        <authorList>
            <person name="Wiegand S."/>
            <person name="Jogler M."/>
            <person name="Boedeker C."/>
            <person name="Pinto D."/>
            <person name="Vollmers J."/>
            <person name="Rivas-Marin E."/>
            <person name="Kohn T."/>
            <person name="Peeters S.H."/>
            <person name="Heuer A."/>
            <person name="Rast P."/>
            <person name="Oberbeckmann S."/>
            <person name="Bunk B."/>
            <person name="Jeske O."/>
            <person name="Meyerdierks A."/>
            <person name="Storesund J.E."/>
            <person name="Kallscheuer N."/>
            <person name="Luecker S."/>
            <person name="Lage O.M."/>
            <person name="Pohl T."/>
            <person name="Merkel B.J."/>
            <person name="Hornburger P."/>
            <person name="Mueller R.-W."/>
            <person name="Bruemmer F."/>
            <person name="Labrenz M."/>
            <person name="Spormann A.M."/>
            <person name="Op den Camp H."/>
            <person name="Overmann J."/>
            <person name="Amann R."/>
            <person name="Jetten M.S.M."/>
            <person name="Mascher T."/>
            <person name="Medema M.H."/>
            <person name="Devos D.P."/>
            <person name="Kaster A.-K."/>
            <person name="Ovreas L."/>
            <person name="Rohde M."/>
            <person name="Galperin M.Y."/>
            <person name="Jogler C."/>
        </authorList>
    </citation>
    <scope>NUCLEOTIDE SEQUENCE [LARGE SCALE GENOMIC DNA]</scope>
    <source>
        <strain evidence="1 2">EC9</strain>
    </source>
</reference>
<keyword evidence="2" id="KW-1185">Reference proteome</keyword>
<evidence type="ECO:0000313" key="1">
    <source>
        <dbReference type="EMBL" id="QDS88691.1"/>
    </source>
</evidence>
<dbReference type="RefSeq" id="WP_218934124.1">
    <property type="nucleotide sequence ID" value="NZ_CP036261.1"/>
</dbReference>